<dbReference type="EMBL" id="NEDP02002733">
    <property type="protein sequence ID" value="OWF50206.1"/>
    <property type="molecule type" value="Genomic_DNA"/>
</dbReference>
<organism evidence="2 3">
    <name type="scientific">Mizuhopecten yessoensis</name>
    <name type="common">Japanese scallop</name>
    <name type="synonym">Patinopecten yessoensis</name>
    <dbReference type="NCBI Taxonomy" id="6573"/>
    <lineage>
        <taxon>Eukaryota</taxon>
        <taxon>Metazoa</taxon>
        <taxon>Spiralia</taxon>
        <taxon>Lophotrochozoa</taxon>
        <taxon>Mollusca</taxon>
        <taxon>Bivalvia</taxon>
        <taxon>Autobranchia</taxon>
        <taxon>Pteriomorphia</taxon>
        <taxon>Pectinida</taxon>
        <taxon>Pectinoidea</taxon>
        <taxon>Pectinidae</taxon>
        <taxon>Mizuhopecten</taxon>
    </lineage>
</organism>
<feature type="region of interest" description="Disordered" evidence="1">
    <location>
        <begin position="1"/>
        <end position="35"/>
    </location>
</feature>
<keyword evidence="3" id="KW-1185">Reference proteome</keyword>
<feature type="region of interest" description="Disordered" evidence="1">
    <location>
        <begin position="454"/>
        <end position="478"/>
    </location>
</feature>
<sequence length="478" mass="54106">MEQNFRHKISRSYNGERRGYDSTDTSFYEDGTTYEGTDSRTLRTALYSSSTPSKATTNDGFGTRISITNGLHYGNVFNDSNGTADGRKNNKQNSYNDSNRTTNVTNNGMDNFNQISKVANYGYNHVPSKNVGAVDTTHQRCYGDTESECNAGNDIFAYYDYNKTLTNNTNYYGNQNGTIYDVNCANGQYNVPRTPAYERANQTPSANDASQVGTANQLYHGSTAWAHSTYVHNNETGKHGHRSSFCNNTSPEIATAFRQDPEQTTNDHEVYGQTWTVVTMSDRKIRSLTQADDTVKQEDGINPKLNAAISRKRKLLNETPDTTPKAEINNNDVAPTKIDKRSLYRKFRVVKKSKISTTCNESSKFKPLLWRVKLGDKTIVEVNDKDGLPNDVKTAKHSHTVTPRKENEADATIRNIEFITLDNMKVVRRKLEVVLAVQQEHDHQERLRLDAEVKAKVKANMKPRSRKEKKRKEHKHRG</sequence>
<feature type="compositionally biased region" description="Polar residues" evidence="1">
    <location>
        <begin position="91"/>
        <end position="106"/>
    </location>
</feature>
<evidence type="ECO:0000256" key="1">
    <source>
        <dbReference type="SAM" id="MobiDB-lite"/>
    </source>
</evidence>
<dbReference type="AlphaFoldDB" id="A0A210QN88"/>
<evidence type="ECO:0000313" key="3">
    <source>
        <dbReference type="Proteomes" id="UP000242188"/>
    </source>
</evidence>
<feature type="region of interest" description="Disordered" evidence="1">
    <location>
        <begin position="78"/>
        <end position="106"/>
    </location>
</feature>
<accession>A0A210QN88</accession>
<proteinExistence type="predicted"/>
<dbReference type="OrthoDB" id="10625412at2759"/>
<feature type="compositionally biased region" description="Basic residues" evidence="1">
    <location>
        <begin position="456"/>
        <end position="478"/>
    </location>
</feature>
<feature type="compositionally biased region" description="Basic residues" evidence="1">
    <location>
        <begin position="1"/>
        <end position="10"/>
    </location>
</feature>
<name>A0A210QN88_MIZYE</name>
<gene>
    <name evidence="2" type="ORF">KP79_PYT06735</name>
</gene>
<comment type="caution">
    <text evidence="2">The sequence shown here is derived from an EMBL/GenBank/DDBJ whole genome shotgun (WGS) entry which is preliminary data.</text>
</comment>
<evidence type="ECO:0000313" key="2">
    <source>
        <dbReference type="EMBL" id="OWF50206.1"/>
    </source>
</evidence>
<dbReference type="Proteomes" id="UP000242188">
    <property type="component" value="Unassembled WGS sequence"/>
</dbReference>
<protein>
    <submittedName>
        <fullName evidence="2">Uncharacterized protein</fullName>
    </submittedName>
</protein>
<reference evidence="2 3" key="1">
    <citation type="journal article" date="2017" name="Nat. Ecol. Evol.">
        <title>Scallop genome provides insights into evolution of bilaterian karyotype and development.</title>
        <authorList>
            <person name="Wang S."/>
            <person name="Zhang J."/>
            <person name="Jiao W."/>
            <person name="Li J."/>
            <person name="Xun X."/>
            <person name="Sun Y."/>
            <person name="Guo X."/>
            <person name="Huan P."/>
            <person name="Dong B."/>
            <person name="Zhang L."/>
            <person name="Hu X."/>
            <person name="Sun X."/>
            <person name="Wang J."/>
            <person name="Zhao C."/>
            <person name="Wang Y."/>
            <person name="Wang D."/>
            <person name="Huang X."/>
            <person name="Wang R."/>
            <person name="Lv J."/>
            <person name="Li Y."/>
            <person name="Zhang Z."/>
            <person name="Liu B."/>
            <person name="Lu W."/>
            <person name="Hui Y."/>
            <person name="Liang J."/>
            <person name="Zhou Z."/>
            <person name="Hou R."/>
            <person name="Li X."/>
            <person name="Liu Y."/>
            <person name="Li H."/>
            <person name="Ning X."/>
            <person name="Lin Y."/>
            <person name="Zhao L."/>
            <person name="Xing Q."/>
            <person name="Dou J."/>
            <person name="Li Y."/>
            <person name="Mao J."/>
            <person name="Guo H."/>
            <person name="Dou H."/>
            <person name="Li T."/>
            <person name="Mu C."/>
            <person name="Jiang W."/>
            <person name="Fu Q."/>
            <person name="Fu X."/>
            <person name="Miao Y."/>
            <person name="Liu J."/>
            <person name="Yu Q."/>
            <person name="Li R."/>
            <person name="Liao H."/>
            <person name="Li X."/>
            <person name="Kong Y."/>
            <person name="Jiang Z."/>
            <person name="Chourrout D."/>
            <person name="Li R."/>
            <person name="Bao Z."/>
        </authorList>
    </citation>
    <scope>NUCLEOTIDE SEQUENCE [LARGE SCALE GENOMIC DNA]</scope>
    <source>
        <strain evidence="2 3">PY_sf001</strain>
    </source>
</reference>